<keyword evidence="3" id="KW-1185">Reference proteome</keyword>
<evidence type="ECO:0000313" key="2">
    <source>
        <dbReference type="EMBL" id="KAJ7341225.1"/>
    </source>
</evidence>
<keyword evidence="1" id="KW-0812">Transmembrane</keyword>
<organism evidence="2 3">
    <name type="scientific">Phrynocephalus forsythii</name>
    <dbReference type="NCBI Taxonomy" id="171643"/>
    <lineage>
        <taxon>Eukaryota</taxon>
        <taxon>Metazoa</taxon>
        <taxon>Chordata</taxon>
        <taxon>Craniata</taxon>
        <taxon>Vertebrata</taxon>
        <taxon>Euteleostomi</taxon>
        <taxon>Lepidosauria</taxon>
        <taxon>Squamata</taxon>
        <taxon>Bifurcata</taxon>
        <taxon>Unidentata</taxon>
        <taxon>Episquamata</taxon>
        <taxon>Toxicofera</taxon>
        <taxon>Iguania</taxon>
        <taxon>Acrodonta</taxon>
        <taxon>Agamidae</taxon>
        <taxon>Agaminae</taxon>
        <taxon>Phrynocephalus</taxon>
    </lineage>
</organism>
<protein>
    <submittedName>
        <fullName evidence="2">Uncharacterized protein</fullName>
    </submittedName>
</protein>
<feature type="non-terminal residue" evidence="2">
    <location>
        <position position="124"/>
    </location>
</feature>
<keyword evidence="1" id="KW-1133">Transmembrane helix</keyword>
<reference evidence="2" key="1">
    <citation type="journal article" date="2023" name="DNA Res.">
        <title>Chromosome-level genome assembly of Phrynocephalus forsythii using third-generation DNA sequencing and Hi-C analysis.</title>
        <authorList>
            <person name="Qi Y."/>
            <person name="Zhao W."/>
            <person name="Zhao Y."/>
            <person name="Niu C."/>
            <person name="Cao S."/>
            <person name="Zhang Y."/>
        </authorList>
    </citation>
    <scope>NUCLEOTIDE SEQUENCE</scope>
    <source>
        <tissue evidence="2">Muscle</tissue>
    </source>
</reference>
<accession>A0A9Q0Y2H3</accession>
<keyword evidence="1" id="KW-0472">Membrane</keyword>
<dbReference type="Proteomes" id="UP001142489">
    <property type="component" value="Unassembled WGS sequence"/>
</dbReference>
<dbReference type="EMBL" id="JAPFRF010000002">
    <property type="protein sequence ID" value="KAJ7341225.1"/>
    <property type="molecule type" value="Genomic_DNA"/>
</dbReference>
<feature type="transmembrane region" description="Helical" evidence="1">
    <location>
        <begin position="55"/>
        <end position="72"/>
    </location>
</feature>
<name>A0A9Q0Y2H3_9SAUR</name>
<evidence type="ECO:0000313" key="3">
    <source>
        <dbReference type="Proteomes" id="UP001142489"/>
    </source>
</evidence>
<evidence type="ECO:0000256" key="1">
    <source>
        <dbReference type="SAM" id="Phobius"/>
    </source>
</evidence>
<comment type="caution">
    <text evidence="2">The sequence shown here is derived from an EMBL/GenBank/DDBJ whole genome shotgun (WGS) entry which is preliminary data.</text>
</comment>
<dbReference type="OrthoDB" id="9940869at2759"/>
<dbReference type="AlphaFoldDB" id="A0A9Q0Y2H3"/>
<feature type="transmembrane region" description="Helical" evidence="1">
    <location>
        <begin position="84"/>
        <end position="106"/>
    </location>
</feature>
<gene>
    <name evidence="2" type="ORF">JRQ81_005083</name>
</gene>
<sequence>MLGVKLATLSLSERASENKKEVNRFARDPAPDPTGTRHFLVHEEFAEEQDCCLRAYWCAIFGGLVWILVASTRVDAPMIQGWDAFYQVIASLFYLSASVLQAYITYLMKFSTNFKYYQIDISAV</sequence>
<proteinExistence type="predicted"/>